<dbReference type="Proteomes" id="UP000609726">
    <property type="component" value="Unassembled WGS sequence"/>
</dbReference>
<keyword evidence="3" id="KW-1185">Reference proteome</keyword>
<protein>
    <submittedName>
        <fullName evidence="2">Uncharacterized protein</fullName>
    </submittedName>
</protein>
<evidence type="ECO:0000313" key="3">
    <source>
        <dbReference type="Proteomes" id="UP000609726"/>
    </source>
</evidence>
<dbReference type="RefSeq" id="WP_166880561.1">
    <property type="nucleotide sequence ID" value="NZ_WHJH01000038.1"/>
</dbReference>
<accession>A0ABX0NZJ1</accession>
<name>A0ABX0NZJ1_9BURK</name>
<feature type="signal peptide" evidence="1">
    <location>
        <begin position="1"/>
        <end position="23"/>
    </location>
</feature>
<keyword evidence="1" id="KW-0732">Signal</keyword>
<organism evidence="2 3">
    <name type="scientific">Massilia mucilaginosa</name>
    <dbReference type="NCBI Taxonomy" id="2609282"/>
    <lineage>
        <taxon>Bacteria</taxon>
        <taxon>Pseudomonadati</taxon>
        <taxon>Pseudomonadota</taxon>
        <taxon>Betaproteobacteria</taxon>
        <taxon>Burkholderiales</taxon>
        <taxon>Oxalobacteraceae</taxon>
        <taxon>Telluria group</taxon>
        <taxon>Massilia</taxon>
    </lineage>
</organism>
<reference evidence="2 3" key="1">
    <citation type="submission" date="2019-10" db="EMBL/GenBank/DDBJ databases">
        <title>Taxonomy of Antarctic Massilia spp.: description of Massilia rubra sp. nov., Massilia aquatica sp. nov., Massilia mucilaginosa sp. nov., Massilia frigida sp. nov. isolated from streams, lakes and regoliths.</title>
        <authorList>
            <person name="Holochova P."/>
            <person name="Sedlacek I."/>
            <person name="Kralova S."/>
            <person name="Maslanova I."/>
            <person name="Busse H.-J."/>
            <person name="Stankova E."/>
            <person name="Vrbovska V."/>
            <person name="Kovarovic V."/>
            <person name="Bartak M."/>
            <person name="Svec P."/>
            <person name="Pantucek R."/>
        </authorList>
    </citation>
    <scope>NUCLEOTIDE SEQUENCE [LARGE SCALE GENOMIC DNA]</scope>
    <source>
        <strain evidence="2 3">CCM 8733</strain>
    </source>
</reference>
<comment type="caution">
    <text evidence="2">The sequence shown here is derived from an EMBL/GenBank/DDBJ whole genome shotgun (WGS) entry which is preliminary data.</text>
</comment>
<sequence>MSTCFRQLLPGALLTLAAASASATSPCEDPEGCLDKWPVMILILMETQLAYCPALVSLTDAQKEELVQENFKSGGTPGYLARLRATEHYAHRPDIAAQIKEKPELIEEMCKELMIKPK</sequence>
<dbReference type="EMBL" id="WHJH01000038">
    <property type="protein sequence ID" value="NHZ92010.1"/>
    <property type="molecule type" value="Genomic_DNA"/>
</dbReference>
<feature type="chain" id="PRO_5045342333" evidence="1">
    <location>
        <begin position="24"/>
        <end position="118"/>
    </location>
</feature>
<evidence type="ECO:0000256" key="1">
    <source>
        <dbReference type="SAM" id="SignalP"/>
    </source>
</evidence>
<evidence type="ECO:0000313" key="2">
    <source>
        <dbReference type="EMBL" id="NHZ92010.1"/>
    </source>
</evidence>
<gene>
    <name evidence="2" type="ORF">F2P45_23820</name>
</gene>
<proteinExistence type="predicted"/>